<dbReference type="PIRSF" id="PIRSF500176">
    <property type="entry name" value="L_ASNase"/>
    <property type="match status" value="1"/>
</dbReference>
<name>A0A7L0RS53_GLABR</name>
<reference evidence="7 8" key="1">
    <citation type="submission" date="2019-09" db="EMBL/GenBank/DDBJ databases">
        <title>Bird 10,000 Genomes (B10K) Project - Family phase.</title>
        <authorList>
            <person name="Zhang G."/>
        </authorList>
    </citation>
    <scope>NUCLEOTIDE SEQUENCE [LARGE SCALE GENOMIC DNA]</scope>
    <source>
        <strain evidence="7">B10K-DU-008-63</strain>
    </source>
</reference>
<accession>A0A7L0RS53</accession>
<dbReference type="Proteomes" id="UP000591073">
    <property type="component" value="Unassembled WGS sequence"/>
</dbReference>
<dbReference type="SUPFAM" id="SSF48403">
    <property type="entry name" value="Ankyrin repeat"/>
    <property type="match status" value="1"/>
</dbReference>
<feature type="domain" description="Asparaginase/glutaminase C-terminal" evidence="6">
    <location>
        <begin position="217"/>
        <end position="293"/>
    </location>
</feature>
<feature type="domain" description="L-asparaginase N-terminal" evidence="5">
    <location>
        <begin position="20"/>
        <end position="198"/>
    </location>
</feature>
<dbReference type="PRINTS" id="PR00139">
    <property type="entry name" value="ASNGLNASE"/>
</dbReference>
<dbReference type="Gene3D" id="3.40.50.1170">
    <property type="entry name" value="L-asparaginase, N-terminal domain"/>
    <property type="match status" value="1"/>
</dbReference>
<dbReference type="PROSITE" id="PS50297">
    <property type="entry name" value="ANK_REP_REGION"/>
    <property type="match status" value="1"/>
</dbReference>
<dbReference type="InterPro" id="IPR027473">
    <property type="entry name" value="L-asparaginase_C"/>
</dbReference>
<feature type="non-terminal residue" evidence="7">
    <location>
        <position position="1"/>
    </location>
</feature>
<dbReference type="PROSITE" id="PS50088">
    <property type="entry name" value="ANK_REPEAT"/>
    <property type="match status" value="1"/>
</dbReference>
<dbReference type="Gene3D" id="1.25.40.20">
    <property type="entry name" value="Ankyrin repeat-containing domain"/>
    <property type="match status" value="1"/>
</dbReference>
<keyword evidence="8" id="KW-1185">Reference proteome</keyword>
<evidence type="ECO:0000256" key="2">
    <source>
        <dbReference type="PIRSR" id="PIRSR001220-2"/>
    </source>
</evidence>
<evidence type="ECO:0000259" key="6">
    <source>
        <dbReference type="Pfam" id="PF17763"/>
    </source>
</evidence>
<dbReference type="PANTHER" id="PTHR11707">
    <property type="entry name" value="L-ASPARAGINASE"/>
    <property type="match status" value="1"/>
</dbReference>
<dbReference type="InterPro" id="IPR002110">
    <property type="entry name" value="Ankyrin_rpt"/>
</dbReference>
<dbReference type="FunFam" id="3.40.50.1170:FF:000003">
    <property type="entry name" value="60 kDa lysophospholipase"/>
    <property type="match status" value="1"/>
</dbReference>
<evidence type="ECO:0000256" key="1">
    <source>
        <dbReference type="ARBA" id="ARBA00012920"/>
    </source>
</evidence>
<dbReference type="CDD" id="cd08963">
    <property type="entry name" value="L-asparaginase_I"/>
    <property type="match status" value="1"/>
</dbReference>
<dbReference type="PROSITE" id="PS00917">
    <property type="entry name" value="ASN_GLN_ASE_2"/>
    <property type="match status" value="1"/>
</dbReference>
<feature type="binding site" evidence="2">
    <location>
        <position position="65"/>
    </location>
    <ligand>
        <name>substrate</name>
    </ligand>
</feature>
<dbReference type="AlphaFoldDB" id="A0A7L0RS53"/>
<evidence type="ECO:0000256" key="4">
    <source>
        <dbReference type="PROSITE-ProRule" id="PRU10100"/>
    </source>
</evidence>
<dbReference type="OrthoDB" id="542841at2759"/>
<dbReference type="Pfam" id="PF17763">
    <property type="entry name" value="Asparaginase_C"/>
    <property type="match status" value="1"/>
</dbReference>
<dbReference type="GO" id="GO:0004067">
    <property type="term" value="F:asparaginase activity"/>
    <property type="evidence" value="ECO:0007669"/>
    <property type="project" value="UniProtKB-UniRule"/>
</dbReference>
<feature type="non-terminal residue" evidence="7">
    <location>
        <position position="452"/>
    </location>
</feature>
<dbReference type="PANTHER" id="PTHR11707:SF28">
    <property type="entry name" value="60 KDA LYSOPHOSPHOLIPASE"/>
    <property type="match status" value="1"/>
</dbReference>
<dbReference type="PROSITE" id="PS51732">
    <property type="entry name" value="ASN_GLN_ASE_3"/>
    <property type="match status" value="1"/>
</dbReference>
<dbReference type="InterPro" id="IPR006034">
    <property type="entry name" value="Asparaginase/glutaminase-like"/>
</dbReference>
<evidence type="ECO:0000313" key="8">
    <source>
        <dbReference type="Proteomes" id="UP000591073"/>
    </source>
</evidence>
<organism evidence="7 8">
    <name type="scientific">Glaucidium brasilianum</name>
    <name type="common">Ferruginous pygmy-owl</name>
    <dbReference type="NCBI Taxonomy" id="78217"/>
    <lineage>
        <taxon>Eukaryota</taxon>
        <taxon>Metazoa</taxon>
        <taxon>Chordata</taxon>
        <taxon>Craniata</taxon>
        <taxon>Vertebrata</taxon>
        <taxon>Euteleostomi</taxon>
        <taxon>Archelosauria</taxon>
        <taxon>Archosauria</taxon>
        <taxon>Dinosauria</taxon>
        <taxon>Saurischia</taxon>
        <taxon>Theropoda</taxon>
        <taxon>Coelurosauria</taxon>
        <taxon>Aves</taxon>
        <taxon>Neognathae</taxon>
        <taxon>Neoaves</taxon>
        <taxon>Telluraves</taxon>
        <taxon>Strigiformes</taxon>
        <taxon>Strigidae</taxon>
        <taxon>Glaucidium</taxon>
    </lineage>
</organism>
<dbReference type="Gene3D" id="3.40.50.40">
    <property type="match status" value="1"/>
</dbReference>
<dbReference type="Pfam" id="PF00710">
    <property type="entry name" value="Asparaginase"/>
    <property type="match status" value="1"/>
</dbReference>
<feature type="binding site" evidence="2">
    <location>
        <begin position="96"/>
        <end position="97"/>
    </location>
    <ligand>
        <name>substrate</name>
    </ligand>
</feature>
<dbReference type="GO" id="GO:0009066">
    <property type="term" value="P:aspartate family amino acid metabolic process"/>
    <property type="evidence" value="ECO:0007669"/>
    <property type="project" value="UniProtKB-ARBA"/>
</dbReference>
<proteinExistence type="predicted"/>
<dbReference type="EMBL" id="VXAP01000178">
    <property type="protein sequence ID" value="NXL32796.1"/>
    <property type="molecule type" value="Genomic_DNA"/>
</dbReference>
<dbReference type="Pfam" id="PF12796">
    <property type="entry name" value="Ank_2"/>
    <property type="match status" value="1"/>
</dbReference>
<protein>
    <recommendedName>
        <fullName evidence="1">asparaginase</fullName>
        <ecNumber evidence="1">3.5.1.1</ecNumber>
    </recommendedName>
</protein>
<gene>
    <name evidence="7" type="primary">Aspg</name>
    <name evidence="7" type="ORF">GLABRA_R00886</name>
</gene>
<dbReference type="PIRSF" id="PIRSF001220">
    <property type="entry name" value="L-ASNase_gatD"/>
    <property type="match status" value="1"/>
</dbReference>
<dbReference type="InterPro" id="IPR037152">
    <property type="entry name" value="L-asparaginase_N_sf"/>
</dbReference>
<dbReference type="SUPFAM" id="SSF53774">
    <property type="entry name" value="Glutaminase/Asparaginase"/>
    <property type="match status" value="1"/>
</dbReference>
<dbReference type="EC" id="3.5.1.1" evidence="1"/>
<keyword evidence="3" id="KW-0040">ANK repeat</keyword>
<dbReference type="InterPro" id="IPR027474">
    <property type="entry name" value="L-asparaginase_N"/>
</dbReference>
<feature type="active site" evidence="4">
    <location>
        <position position="96"/>
    </location>
</feature>
<comment type="caution">
    <text evidence="7">The sequence shown here is derived from an EMBL/GenBank/DDBJ whole genome shotgun (WGS) entry which is preliminary data.</text>
</comment>
<dbReference type="SMART" id="SM00248">
    <property type="entry name" value="ANK"/>
    <property type="match status" value="2"/>
</dbReference>
<dbReference type="SMART" id="SM00870">
    <property type="entry name" value="Asparaginase"/>
    <property type="match status" value="1"/>
</dbReference>
<evidence type="ECO:0000313" key="7">
    <source>
        <dbReference type="EMBL" id="NXL32796.1"/>
    </source>
</evidence>
<dbReference type="InterPro" id="IPR041725">
    <property type="entry name" value="L-asparaginase_I"/>
</dbReference>
<evidence type="ECO:0000259" key="5">
    <source>
        <dbReference type="Pfam" id="PF00710"/>
    </source>
</evidence>
<dbReference type="InterPro" id="IPR040919">
    <property type="entry name" value="Asparaginase_C"/>
</dbReference>
<dbReference type="InterPro" id="IPR027475">
    <property type="entry name" value="Asparaginase/glutaminase_AS2"/>
</dbReference>
<evidence type="ECO:0000256" key="3">
    <source>
        <dbReference type="PROSITE-ProRule" id="PRU00023"/>
    </source>
</evidence>
<dbReference type="InterPro" id="IPR036152">
    <property type="entry name" value="Asp/glu_Ase-like_sf"/>
</dbReference>
<dbReference type="InterPro" id="IPR036770">
    <property type="entry name" value="Ankyrin_rpt-contain_sf"/>
</dbReference>
<sequence>GLAPEANKLVSSLKTMPMLHDEAYVQETKLNNFCEFPDNTLVLPVSKQNKRIFYTILELSPLLDSSNMTPEDWAKIARKLEEHYEKYDGFVILHGTDTMAYTASALSFMCENLGKTVVLTGSQVPIYELQNDGRANLLGALLFAGQFVIPEVCLYFYNKLYRGNRVTKVDAGSFNAFSSPNLPPLANAEVDITINWETVWRANTKNKFRVHTDMNRNVGLLRIFPGITAAAVKAFLQPPIEGIVLETYGSGNAPNNREDLLEELKKATERKVVILNCTQCLRGSVKTVYATGQLNISPNNSLPRDGSSPEAGYFRILFQHEEARNMLSENLRGEMTVVATGAKISLRDSKFIQVIAESLSINSKEELEAVRDALIPPLACAAAKLGDIDALRAIAEMGGNLSCGDYDGRTPLHIAASEGHQPLVEYLLTSGATVYARDRYGSTPLMNAIEFR</sequence>
<feature type="repeat" description="ANK" evidence="3">
    <location>
        <begin position="407"/>
        <end position="439"/>
    </location>
</feature>